<dbReference type="OrthoDB" id="9804454at2"/>
<dbReference type="Proteomes" id="UP000066284">
    <property type="component" value="Chromosome 1"/>
</dbReference>
<evidence type="ECO:0000313" key="1">
    <source>
        <dbReference type="EMBL" id="CUQ67915.1"/>
    </source>
</evidence>
<accession>A0A0S4KZN8</accession>
<organism evidence="1 2">
    <name type="scientific">Candidatus Nitrospira inopinata</name>
    <dbReference type="NCBI Taxonomy" id="1715989"/>
    <lineage>
        <taxon>Bacteria</taxon>
        <taxon>Pseudomonadati</taxon>
        <taxon>Nitrospirota</taxon>
        <taxon>Nitrospiria</taxon>
        <taxon>Nitrospirales</taxon>
        <taxon>Nitrospiraceae</taxon>
        <taxon>Nitrospira</taxon>
    </lineage>
</organism>
<dbReference type="EMBL" id="LN885086">
    <property type="protein sequence ID" value="CUQ67915.1"/>
    <property type="molecule type" value="Genomic_DNA"/>
</dbReference>
<proteinExistence type="predicted"/>
<dbReference type="AlphaFoldDB" id="A0A0S4KZN8"/>
<protein>
    <submittedName>
        <fullName evidence="1">Uncharacterized protein</fullName>
    </submittedName>
</protein>
<name>A0A0S4KZN8_9BACT</name>
<dbReference type="KEGG" id="nio:NITINOP_2943"/>
<keyword evidence="2" id="KW-1185">Reference proteome</keyword>
<gene>
    <name evidence="1" type="ORF">NITINOP_2943</name>
</gene>
<reference evidence="2" key="1">
    <citation type="submission" date="2015-09" db="EMBL/GenBank/DDBJ databases">
        <authorList>
            <person name="Daims H."/>
        </authorList>
    </citation>
    <scope>NUCLEOTIDE SEQUENCE [LARGE SCALE GENOMIC DNA]</scope>
</reference>
<evidence type="ECO:0000313" key="2">
    <source>
        <dbReference type="Proteomes" id="UP000066284"/>
    </source>
</evidence>
<dbReference type="STRING" id="1715989.NITINOP_2943"/>
<sequence>MPLTLTALSFSMRVLGSRFLRVMGLGNPFGLAYLHLLEVKPGGKYGVAVVAALIMKYCGQRYTTGLDASIEGAVPEYVTATLNKEIVLWIRQNEWSQPISHEAT</sequence>
<dbReference type="RefSeq" id="WP_062486866.1">
    <property type="nucleotide sequence ID" value="NZ_LN885086.1"/>
</dbReference>